<proteinExistence type="predicted"/>
<name>A0A6J5M8K7_9CAUD</name>
<dbReference type="EMBL" id="LR796391">
    <property type="protein sequence ID" value="CAB4141500.1"/>
    <property type="molecule type" value="Genomic_DNA"/>
</dbReference>
<evidence type="ECO:0000313" key="1">
    <source>
        <dbReference type="EMBL" id="CAB4141500.1"/>
    </source>
</evidence>
<organism evidence="1">
    <name type="scientific">uncultured Caudovirales phage</name>
    <dbReference type="NCBI Taxonomy" id="2100421"/>
    <lineage>
        <taxon>Viruses</taxon>
        <taxon>Duplodnaviria</taxon>
        <taxon>Heunggongvirae</taxon>
        <taxon>Uroviricota</taxon>
        <taxon>Caudoviricetes</taxon>
        <taxon>Peduoviridae</taxon>
        <taxon>Maltschvirus</taxon>
        <taxon>Maltschvirus maltsch</taxon>
    </lineage>
</organism>
<sequence length="108" mass="12679">MNTSEWITDRLPNKEDGIHGYCVVYNALGHLVYIGEIKQGEAWKPLMECEPYVKPKRWSVHYCYHELKWCLQDVQAKHKTYFPTMTTNDADSLAKMKRLANAYQEVLP</sequence>
<gene>
    <name evidence="1" type="ORF">UFOVP418_50</name>
</gene>
<protein>
    <submittedName>
        <fullName evidence="1">Uncharacterized protein</fullName>
    </submittedName>
</protein>
<accession>A0A6J5M8K7</accession>
<reference evidence="1" key="1">
    <citation type="submission" date="2020-04" db="EMBL/GenBank/DDBJ databases">
        <authorList>
            <person name="Chiriac C."/>
            <person name="Salcher M."/>
            <person name="Ghai R."/>
            <person name="Kavagutti S V."/>
        </authorList>
    </citation>
    <scope>NUCLEOTIDE SEQUENCE</scope>
</reference>